<keyword evidence="4" id="KW-1185">Reference proteome</keyword>
<dbReference type="EMBL" id="PUHP01000454">
    <property type="protein sequence ID" value="TQN69913.1"/>
    <property type="molecule type" value="Genomic_DNA"/>
</dbReference>
<feature type="region of interest" description="Disordered" evidence="1">
    <location>
        <begin position="262"/>
        <end position="293"/>
    </location>
</feature>
<proteinExistence type="predicted"/>
<evidence type="ECO:0000256" key="1">
    <source>
        <dbReference type="SAM" id="MobiDB-lite"/>
    </source>
</evidence>
<keyword evidence="2" id="KW-0732">Signal</keyword>
<dbReference type="AlphaFoldDB" id="A0A5Q4BSA5"/>
<feature type="chain" id="PRO_5024920756" evidence="2">
    <location>
        <begin position="20"/>
        <end position="293"/>
    </location>
</feature>
<gene>
    <name evidence="3" type="ORF">CSHISOI_05431</name>
</gene>
<dbReference type="OrthoDB" id="4359806at2759"/>
<protein>
    <submittedName>
        <fullName evidence="3">Uncharacterized protein</fullName>
    </submittedName>
</protein>
<evidence type="ECO:0000313" key="4">
    <source>
        <dbReference type="Proteomes" id="UP000326340"/>
    </source>
</evidence>
<comment type="caution">
    <text evidence="3">The sequence shown here is derived from an EMBL/GenBank/DDBJ whole genome shotgun (WGS) entry which is preliminary data.</text>
</comment>
<accession>A0A5Q4BSA5</accession>
<feature type="signal peptide" evidence="2">
    <location>
        <begin position="1"/>
        <end position="19"/>
    </location>
</feature>
<evidence type="ECO:0000313" key="3">
    <source>
        <dbReference type="EMBL" id="TQN69913.1"/>
    </source>
</evidence>
<name>A0A5Q4BSA5_9PEZI</name>
<organism evidence="3 4">
    <name type="scientific">Colletotrichum shisoi</name>
    <dbReference type="NCBI Taxonomy" id="2078593"/>
    <lineage>
        <taxon>Eukaryota</taxon>
        <taxon>Fungi</taxon>
        <taxon>Dikarya</taxon>
        <taxon>Ascomycota</taxon>
        <taxon>Pezizomycotina</taxon>
        <taxon>Sordariomycetes</taxon>
        <taxon>Hypocreomycetidae</taxon>
        <taxon>Glomerellales</taxon>
        <taxon>Glomerellaceae</taxon>
        <taxon>Colletotrichum</taxon>
        <taxon>Colletotrichum destructivum species complex</taxon>
    </lineage>
</organism>
<sequence>MPPLAPLALLALLASAASAFQIGKPPVPQAKTTMTDNFPWRNPFTAETAAAYAAACEAEATFPAAQHTLHDLFDAPPAGLAPWGDGLKAFFSGREYPGGWAGLDRHMYDRNLLVMRYADMPLRVREWIEGQERAVDGDGDGDGKGLFAVFDAPAAVEGGGLKVAERVAFPDDDAAAASDVDRALDAARVAIFAPGALYPVLPLFVAEGSDCESTLADLANYQAVPRDGAVVAWPVSHSRPDVDNNRRDIKFTVKARVLKLKEDATENGAETEKTESEKKKEKEAPSDSAKDEL</sequence>
<reference evidence="3 4" key="1">
    <citation type="journal article" date="2019" name="Sci. Rep.">
        <title>Colletotrichum shisoi sp. nov., an anthracnose pathogen of Perilla frutescens in Japan: molecular phylogenetic, morphological and genomic evidence.</title>
        <authorList>
            <person name="Gan P."/>
            <person name="Tsushima A."/>
            <person name="Hiroyama R."/>
            <person name="Narusaka M."/>
            <person name="Takano Y."/>
            <person name="Narusaka Y."/>
            <person name="Kawaradani M."/>
            <person name="Damm U."/>
            <person name="Shirasu K."/>
        </authorList>
    </citation>
    <scope>NUCLEOTIDE SEQUENCE [LARGE SCALE GENOMIC DNA]</scope>
    <source>
        <strain evidence="3 4">PG-2018a</strain>
    </source>
</reference>
<evidence type="ECO:0000256" key="2">
    <source>
        <dbReference type="SAM" id="SignalP"/>
    </source>
</evidence>
<dbReference type="Proteomes" id="UP000326340">
    <property type="component" value="Unassembled WGS sequence"/>
</dbReference>